<dbReference type="InterPro" id="IPR000515">
    <property type="entry name" value="MetI-like"/>
</dbReference>
<feature type="transmembrane region" description="Helical" evidence="7">
    <location>
        <begin position="30"/>
        <end position="49"/>
    </location>
</feature>
<dbReference type="Proteomes" id="UP000504882">
    <property type="component" value="Unassembled WGS sequence"/>
</dbReference>
<keyword evidence="5 7" id="KW-1133">Transmembrane helix</keyword>
<feature type="transmembrane region" description="Helical" evidence="7">
    <location>
        <begin position="128"/>
        <end position="148"/>
    </location>
</feature>
<accession>A0ABY2E8C4</accession>
<dbReference type="EMBL" id="SMNA01000001">
    <property type="protein sequence ID" value="TDE98759.1"/>
    <property type="molecule type" value="Genomic_DNA"/>
</dbReference>
<dbReference type="Gene3D" id="1.10.3720.10">
    <property type="entry name" value="MetI-like"/>
    <property type="match status" value="1"/>
</dbReference>
<dbReference type="PROSITE" id="PS50928">
    <property type="entry name" value="ABC_TM1"/>
    <property type="match status" value="1"/>
</dbReference>
<evidence type="ECO:0000256" key="2">
    <source>
        <dbReference type="ARBA" id="ARBA00022448"/>
    </source>
</evidence>
<keyword evidence="2 7" id="KW-0813">Transport</keyword>
<keyword evidence="6 7" id="KW-0472">Membrane</keyword>
<feature type="transmembrane region" description="Helical" evidence="7">
    <location>
        <begin position="222"/>
        <end position="247"/>
    </location>
</feature>
<dbReference type="Pfam" id="PF00528">
    <property type="entry name" value="BPD_transp_1"/>
    <property type="match status" value="1"/>
</dbReference>
<keyword evidence="3" id="KW-1003">Cell membrane</keyword>
<dbReference type="CDD" id="cd06261">
    <property type="entry name" value="TM_PBP2"/>
    <property type="match status" value="1"/>
</dbReference>
<gene>
    <name evidence="9" type="ORF">EXU48_00705</name>
</gene>
<evidence type="ECO:0000313" key="10">
    <source>
        <dbReference type="Proteomes" id="UP000504882"/>
    </source>
</evidence>
<dbReference type="RefSeq" id="WP_133105661.1">
    <property type="nucleotide sequence ID" value="NZ_SMNA01000001.1"/>
</dbReference>
<reference evidence="9 10" key="1">
    <citation type="submission" date="2019-03" db="EMBL/GenBank/DDBJ databases">
        <title>Genomic features of bacteria from cold environments.</title>
        <authorList>
            <person name="Shen L."/>
        </authorList>
    </citation>
    <scope>NUCLEOTIDE SEQUENCE [LARGE SCALE GENOMIC DNA]</scope>
    <source>
        <strain evidence="10">T3246-1</strain>
    </source>
</reference>
<protein>
    <submittedName>
        <fullName evidence="9">Sugar ABC transporter permease</fullName>
    </submittedName>
</protein>
<dbReference type="InterPro" id="IPR035906">
    <property type="entry name" value="MetI-like_sf"/>
</dbReference>
<evidence type="ECO:0000256" key="5">
    <source>
        <dbReference type="ARBA" id="ARBA00022989"/>
    </source>
</evidence>
<feature type="transmembrane region" description="Helical" evidence="7">
    <location>
        <begin position="283"/>
        <end position="302"/>
    </location>
</feature>
<proteinExistence type="inferred from homology"/>
<feature type="transmembrane region" description="Helical" evidence="7">
    <location>
        <begin position="95"/>
        <end position="116"/>
    </location>
</feature>
<dbReference type="PANTHER" id="PTHR30193:SF37">
    <property type="entry name" value="INNER MEMBRANE ABC TRANSPORTER PERMEASE PROTEIN YCJO"/>
    <property type="match status" value="1"/>
</dbReference>
<dbReference type="PANTHER" id="PTHR30193">
    <property type="entry name" value="ABC TRANSPORTER PERMEASE PROTEIN"/>
    <property type="match status" value="1"/>
</dbReference>
<feature type="domain" description="ABC transmembrane type-1" evidence="8">
    <location>
        <begin position="91"/>
        <end position="303"/>
    </location>
</feature>
<evidence type="ECO:0000313" key="9">
    <source>
        <dbReference type="EMBL" id="TDE98759.1"/>
    </source>
</evidence>
<dbReference type="InterPro" id="IPR051393">
    <property type="entry name" value="ABC_transporter_permease"/>
</dbReference>
<comment type="similarity">
    <text evidence="7">Belongs to the binding-protein-dependent transport system permease family.</text>
</comment>
<evidence type="ECO:0000256" key="6">
    <source>
        <dbReference type="ARBA" id="ARBA00023136"/>
    </source>
</evidence>
<name>A0ABY2E8C4_9MICO</name>
<comment type="subcellular location">
    <subcellularLocation>
        <location evidence="1 7">Cell membrane</location>
        <topology evidence="1 7">Multi-pass membrane protein</topology>
    </subcellularLocation>
</comment>
<evidence type="ECO:0000259" key="8">
    <source>
        <dbReference type="PROSITE" id="PS50928"/>
    </source>
</evidence>
<keyword evidence="10" id="KW-1185">Reference proteome</keyword>
<dbReference type="SUPFAM" id="SSF161098">
    <property type="entry name" value="MetI-like"/>
    <property type="match status" value="1"/>
</dbReference>
<evidence type="ECO:0000256" key="3">
    <source>
        <dbReference type="ARBA" id="ARBA00022475"/>
    </source>
</evidence>
<comment type="caution">
    <text evidence="9">The sequence shown here is derived from an EMBL/GenBank/DDBJ whole genome shotgun (WGS) entry which is preliminary data.</text>
</comment>
<evidence type="ECO:0000256" key="1">
    <source>
        <dbReference type="ARBA" id="ARBA00004651"/>
    </source>
</evidence>
<organism evidence="9 10">
    <name type="scientific">Occultella glacieicola</name>
    <dbReference type="NCBI Taxonomy" id="2518684"/>
    <lineage>
        <taxon>Bacteria</taxon>
        <taxon>Bacillati</taxon>
        <taxon>Actinomycetota</taxon>
        <taxon>Actinomycetes</taxon>
        <taxon>Micrococcales</taxon>
        <taxon>Ruaniaceae</taxon>
        <taxon>Occultella</taxon>
    </lineage>
</organism>
<evidence type="ECO:0000256" key="4">
    <source>
        <dbReference type="ARBA" id="ARBA00022692"/>
    </source>
</evidence>
<evidence type="ECO:0000256" key="7">
    <source>
        <dbReference type="RuleBase" id="RU363032"/>
    </source>
</evidence>
<keyword evidence="4 7" id="KW-0812">Transmembrane</keyword>
<sequence>MSSHALLSAAQSAAPPGRRAARRKKLWRNIGVFALLAGPNLAILLIFTYRPMFLSFYYSMLNWNIGSDFAQFIGFGNYVEWFNDPESARILGTTLLYTIATVAGGMALGLALALALNRKLFGRGIVRTITFAPYVLSGIAVGFLWMYIFNPNIGLLRTVLGWFGISSPPWFTQEPWPLIMIIIVTLWKHVGYVALIYLAGLQSVPQDLRDAAALDGAGTLRVFRGIVLPLLGPITFFLLITLTLSALQSFDLIRSMTNGGPLGSTKTLMYQVYVEGFQIGRGGYGSAVATILFVILLAVTAIQMKFVERRVHYQ</sequence>
<feature type="transmembrane region" description="Helical" evidence="7">
    <location>
        <begin position="176"/>
        <end position="201"/>
    </location>
</feature>